<evidence type="ECO:0000259" key="2">
    <source>
        <dbReference type="PROSITE" id="PS50885"/>
    </source>
</evidence>
<dbReference type="SUPFAM" id="SSF55073">
    <property type="entry name" value="Nucleotide cyclase"/>
    <property type="match status" value="1"/>
</dbReference>
<evidence type="ECO:0000313" key="4">
    <source>
        <dbReference type="EMBL" id="VVV06318.1"/>
    </source>
</evidence>
<dbReference type="PROSITE" id="PS50885">
    <property type="entry name" value="HAMP"/>
    <property type="match status" value="1"/>
</dbReference>
<evidence type="ECO:0000259" key="3">
    <source>
        <dbReference type="PROSITE" id="PS50887"/>
    </source>
</evidence>
<accession>A0A5Q4ZVL1</accession>
<keyword evidence="1" id="KW-0472">Membrane</keyword>
<dbReference type="GO" id="GO:0016020">
    <property type="term" value="C:membrane"/>
    <property type="evidence" value="ECO:0007669"/>
    <property type="project" value="InterPro"/>
</dbReference>
<keyword evidence="1" id="KW-1133">Transmembrane helix</keyword>
<feature type="transmembrane region" description="Helical" evidence="1">
    <location>
        <begin position="7"/>
        <end position="26"/>
    </location>
</feature>
<dbReference type="PANTHER" id="PTHR44757:SF2">
    <property type="entry name" value="BIOFILM ARCHITECTURE MAINTENANCE PROTEIN MBAA"/>
    <property type="match status" value="1"/>
</dbReference>
<reference evidence="4" key="1">
    <citation type="submission" date="2019-09" db="EMBL/GenBank/DDBJ databases">
        <authorList>
            <person name="Hjerde E."/>
        </authorList>
    </citation>
    <scope>NUCLEOTIDE SEQUENCE</scope>
    <source>
        <strain evidence="4">06/09/160</strain>
    </source>
</reference>
<proteinExistence type="predicted"/>
<feature type="transmembrane region" description="Helical" evidence="1">
    <location>
        <begin position="132"/>
        <end position="159"/>
    </location>
</feature>
<dbReference type="InterPro" id="IPR052155">
    <property type="entry name" value="Biofilm_reg_signaling"/>
</dbReference>
<dbReference type="Gene3D" id="3.30.70.270">
    <property type="match status" value="1"/>
</dbReference>
<evidence type="ECO:0000256" key="1">
    <source>
        <dbReference type="SAM" id="Phobius"/>
    </source>
</evidence>
<dbReference type="InterPro" id="IPR029787">
    <property type="entry name" value="Nucleotide_cyclase"/>
</dbReference>
<dbReference type="InterPro" id="IPR003660">
    <property type="entry name" value="HAMP_dom"/>
</dbReference>
<dbReference type="CDD" id="cd01949">
    <property type="entry name" value="GGDEF"/>
    <property type="match status" value="1"/>
</dbReference>
<protein>
    <submittedName>
        <fullName evidence="4">Putative signaling protein</fullName>
    </submittedName>
</protein>
<dbReference type="Gene3D" id="6.10.340.10">
    <property type="match status" value="1"/>
</dbReference>
<dbReference type="InterPro" id="IPR043128">
    <property type="entry name" value="Rev_trsase/Diguanyl_cyclase"/>
</dbReference>
<dbReference type="EMBL" id="LR721751">
    <property type="protein sequence ID" value="VVV06318.1"/>
    <property type="molecule type" value="Genomic_DNA"/>
</dbReference>
<dbReference type="SUPFAM" id="SSF55785">
    <property type="entry name" value="PYP-like sensor domain (PAS domain)"/>
    <property type="match status" value="1"/>
</dbReference>
<dbReference type="SMART" id="SM00267">
    <property type="entry name" value="GGDEF"/>
    <property type="match status" value="1"/>
</dbReference>
<dbReference type="GO" id="GO:0007165">
    <property type="term" value="P:signal transduction"/>
    <property type="evidence" value="ECO:0007669"/>
    <property type="project" value="InterPro"/>
</dbReference>
<dbReference type="NCBIfam" id="TIGR00254">
    <property type="entry name" value="GGDEF"/>
    <property type="match status" value="1"/>
</dbReference>
<organism evidence="4">
    <name type="scientific">Aliivibrio wodanis</name>
    <dbReference type="NCBI Taxonomy" id="80852"/>
    <lineage>
        <taxon>Bacteria</taxon>
        <taxon>Pseudomonadati</taxon>
        <taxon>Pseudomonadota</taxon>
        <taxon>Gammaproteobacteria</taxon>
        <taxon>Vibrionales</taxon>
        <taxon>Vibrionaceae</taxon>
        <taxon>Aliivibrio</taxon>
    </lineage>
</organism>
<keyword evidence="1" id="KW-0812">Transmembrane</keyword>
<sequence length="500" mass="57053">MKKLSSYIITLYILFTVVPLTIFIAVTTVNDVIQEKNRQEDLFHKVLNQQLVDAEKSLIQFDLQLADNVVTQLAQLSFITSVRLDSHMYDMTLAEVINDSENVFSQNEKKYSLYKDLDQEVGVLYLTKDDNAYMNAIILSLLPKSLLFIIVIGLFGFAFSKKVISTLKRPFIDVQRYAYLVANGNFDSLAPNYKFDEINALFLSLDNMRDRLLSNITELRKSEEKYSKTYNLTQVSLFVVNVKEKQIVHANHAFLSLFGNLNFVNSRDNAEVRNQFIQKLIKKTSQTGFEYTLLIKNSRRYFKVNCSVNSSNEIECSTLDITDVVKVKKKIEKQLITDSLTKIPNRVAFTNFVQQAECKEIESFSVMMLDLDGFKKVNDTYGHSAGDALLVTIAKRLSEDIKYIGEVFRLGGDEFTITLEGSHSKEDLYAIAQTIVHGVEQDIFFNHEKLSVSVSIGINACNSYDTVSDALHRADLAMYHAKENKSRIMFAEDLLKTVEQ</sequence>
<gene>
    <name evidence="4" type="ORF">AW0309160_03808</name>
</gene>
<dbReference type="PROSITE" id="PS50887">
    <property type="entry name" value="GGDEF"/>
    <property type="match status" value="1"/>
</dbReference>
<feature type="domain" description="HAMP" evidence="2">
    <location>
        <begin position="165"/>
        <end position="217"/>
    </location>
</feature>
<feature type="domain" description="GGDEF" evidence="3">
    <location>
        <begin position="362"/>
        <end position="493"/>
    </location>
</feature>
<dbReference type="InterPro" id="IPR035965">
    <property type="entry name" value="PAS-like_dom_sf"/>
</dbReference>
<dbReference type="AlphaFoldDB" id="A0A5Q4ZVL1"/>
<dbReference type="PANTHER" id="PTHR44757">
    <property type="entry name" value="DIGUANYLATE CYCLASE DGCP"/>
    <property type="match status" value="1"/>
</dbReference>
<dbReference type="InterPro" id="IPR000160">
    <property type="entry name" value="GGDEF_dom"/>
</dbReference>
<dbReference type="Pfam" id="PF00990">
    <property type="entry name" value="GGDEF"/>
    <property type="match status" value="1"/>
</dbReference>
<name>A0A5Q4ZVL1_9GAMM</name>